<dbReference type="PANTHER" id="PTHR42915">
    <property type="entry name" value="HYPOTHETICAL 460 KDA PROTEIN IN FEUA-SIGW INTERGENIC REGION [PRECURSOR]"/>
    <property type="match status" value="1"/>
</dbReference>
<protein>
    <recommendedName>
        <fullName evidence="6">DUF1343 domain-containing protein</fullName>
    </recommendedName>
</protein>
<name>C5C2G6_BEUC1</name>
<dbReference type="HOGENOM" id="CLU_033227_1_0_11"/>
<dbReference type="STRING" id="471853.Bcav_1393"/>
<evidence type="ECO:0000259" key="3">
    <source>
        <dbReference type="Pfam" id="PF20732"/>
    </source>
</evidence>
<dbReference type="KEGG" id="bcv:Bcav_1393"/>
<evidence type="ECO:0008006" key="6">
    <source>
        <dbReference type="Google" id="ProtNLM"/>
    </source>
</evidence>
<feature type="compositionally biased region" description="Low complexity" evidence="1">
    <location>
        <begin position="391"/>
        <end position="401"/>
    </location>
</feature>
<feature type="domain" description="Peptidoglycan beta-N-acetylmuramidase NamZ C-terminal" evidence="3">
    <location>
        <begin position="252"/>
        <end position="390"/>
    </location>
</feature>
<evidence type="ECO:0000313" key="4">
    <source>
        <dbReference type="EMBL" id="ACQ79652.1"/>
    </source>
</evidence>
<proteinExistence type="predicted"/>
<dbReference type="InterPro" id="IPR008302">
    <property type="entry name" value="NamZ"/>
</dbReference>
<dbReference type="InterPro" id="IPR048503">
    <property type="entry name" value="NamZ_C"/>
</dbReference>
<dbReference type="eggNOG" id="COG3876">
    <property type="taxonomic scope" value="Bacteria"/>
</dbReference>
<gene>
    <name evidence="4" type="ordered locus">Bcav_1393</name>
</gene>
<evidence type="ECO:0000256" key="1">
    <source>
        <dbReference type="SAM" id="MobiDB-lite"/>
    </source>
</evidence>
<dbReference type="GO" id="GO:0033922">
    <property type="term" value="F:peptidoglycan beta-N-acetylmuramidase activity"/>
    <property type="evidence" value="ECO:0007669"/>
    <property type="project" value="InterPro"/>
</dbReference>
<dbReference type="Gene3D" id="3.40.50.12170">
    <property type="entry name" value="Uncharacterised protein PF07075, DUF1343"/>
    <property type="match status" value="1"/>
</dbReference>
<evidence type="ECO:0000313" key="5">
    <source>
        <dbReference type="Proteomes" id="UP000007962"/>
    </source>
</evidence>
<accession>C5C2G6</accession>
<sequence length="416" mass="43824">MTMPSLSATTTFARRTALVRTGLDRAVEDPGLLGAEPIAMVCNYTSVTADLRRGVDALAALGGVDIRAICVPEHGYWGAVQAGESEAGAPDVRTGIPIVDTYLVEGEALERLLAGTGAARIVLDLQDIGSRFYTYIWTMLDVMCAAANASLAVTVLDRPNPIGAGRAAGPGLLEECASFVGRENVPLVHGLTIGELARWFAAEFVPARTGREVALDVVAMDGPGDATGDAAATGMTWVPPSPNMPSPTTARLYPGTCLVEGTLLSEGRGTTSPFETVGAPWLDGRFADALAERELPGVAVREAWFRPVFSKHAGELCGGVQLHVTRPEDLDPLGIGFELLAVARRVAPDEPLWRQQSEAGRPPFADLLWGSPALRTGIDAGQDLAAVLAASPEPLEPPESVRLYPRATPSEEAGER</sequence>
<dbReference type="Pfam" id="PF07075">
    <property type="entry name" value="NamZ_N"/>
    <property type="match status" value="1"/>
</dbReference>
<dbReference type="EMBL" id="CP001618">
    <property type="protein sequence ID" value="ACQ79652.1"/>
    <property type="molecule type" value="Genomic_DNA"/>
</dbReference>
<dbReference type="Pfam" id="PF20732">
    <property type="entry name" value="NamZ_C"/>
    <property type="match status" value="1"/>
</dbReference>
<reference evidence="4 5" key="1">
    <citation type="journal article" date="2009" name="Stand. Genomic Sci.">
        <title>Complete genome sequence of Beutenbergia cavernae type strain (HKI 0122).</title>
        <authorList>
            <person name="Land M."/>
            <person name="Pukall R."/>
            <person name="Abt B."/>
            <person name="Goker M."/>
            <person name="Rohde M."/>
            <person name="Glavina Del Rio T."/>
            <person name="Tice H."/>
            <person name="Copeland A."/>
            <person name="Cheng J.F."/>
            <person name="Lucas S."/>
            <person name="Chen F."/>
            <person name="Nolan M."/>
            <person name="Bruce D."/>
            <person name="Goodwin L."/>
            <person name="Pitluck S."/>
            <person name="Ivanova N."/>
            <person name="Mavromatis K."/>
            <person name="Ovchinnikova G."/>
            <person name="Pati A."/>
            <person name="Chen A."/>
            <person name="Palaniappan K."/>
            <person name="Hauser L."/>
            <person name="Chang Y.J."/>
            <person name="Jefferies C.C."/>
            <person name="Saunders E."/>
            <person name="Brettin T."/>
            <person name="Detter J.C."/>
            <person name="Han C."/>
            <person name="Chain P."/>
            <person name="Bristow J."/>
            <person name="Eisen J.A."/>
            <person name="Markowitz V."/>
            <person name="Hugenholtz P."/>
            <person name="Kyrpides N.C."/>
            <person name="Klenk H.P."/>
            <person name="Lapidus A."/>
        </authorList>
    </citation>
    <scope>NUCLEOTIDE SEQUENCE [LARGE SCALE GENOMIC DNA]</scope>
    <source>
        <strain evidence="5">ATCC BAA-8 / DSM 12333 / NBRC 16432</strain>
    </source>
</reference>
<dbReference type="Gene3D" id="3.90.1150.140">
    <property type="match status" value="1"/>
</dbReference>
<dbReference type="PIRSF" id="PIRSF016719">
    <property type="entry name" value="UCP016719"/>
    <property type="match status" value="1"/>
</dbReference>
<dbReference type="PANTHER" id="PTHR42915:SF1">
    <property type="entry name" value="PEPTIDOGLYCAN BETA-N-ACETYLMURAMIDASE NAMZ"/>
    <property type="match status" value="1"/>
</dbReference>
<evidence type="ECO:0000259" key="2">
    <source>
        <dbReference type="Pfam" id="PF07075"/>
    </source>
</evidence>
<organism evidence="4 5">
    <name type="scientific">Beutenbergia cavernae (strain ATCC BAA-8 / DSM 12333 / CCUG 43141 / JCM 11478 / NBRC 16432 / NCIMB 13614 / HKI 0122)</name>
    <dbReference type="NCBI Taxonomy" id="471853"/>
    <lineage>
        <taxon>Bacteria</taxon>
        <taxon>Bacillati</taxon>
        <taxon>Actinomycetota</taxon>
        <taxon>Actinomycetes</taxon>
        <taxon>Micrococcales</taxon>
        <taxon>Beutenbergiaceae</taxon>
        <taxon>Beutenbergia</taxon>
    </lineage>
</organism>
<dbReference type="InterPro" id="IPR048502">
    <property type="entry name" value="NamZ_N"/>
</dbReference>
<dbReference type="AlphaFoldDB" id="C5C2G6"/>
<feature type="domain" description="Peptidoglycan beta-N-acetylmuramidase NamZ N-terminal" evidence="2">
    <location>
        <begin position="38"/>
        <end position="247"/>
    </location>
</feature>
<dbReference type="Proteomes" id="UP000007962">
    <property type="component" value="Chromosome"/>
</dbReference>
<feature type="region of interest" description="Disordered" evidence="1">
    <location>
        <begin position="391"/>
        <end position="416"/>
    </location>
</feature>
<keyword evidence="5" id="KW-1185">Reference proteome</keyword>